<dbReference type="AlphaFoldDB" id="A0A2R5GDC3"/>
<protein>
    <recommendedName>
        <fullName evidence="4">VWFA domain-containing protein</fullName>
    </recommendedName>
</protein>
<organism evidence="2 3">
    <name type="scientific">Hondaea fermentalgiana</name>
    <dbReference type="NCBI Taxonomy" id="2315210"/>
    <lineage>
        <taxon>Eukaryota</taxon>
        <taxon>Sar</taxon>
        <taxon>Stramenopiles</taxon>
        <taxon>Bigyra</taxon>
        <taxon>Labyrinthulomycetes</taxon>
        <taxon>Thraustochytrida</taxon>
        <taxon>Thraustochytriidae</taxon>
        <taxon>Hondaea</taxon>
    </lineage>
</organism>
<reference evidence="2 3" key="1">
    <citation type="submission" date="2017-12" db="EMBL/GenBank/DDBJ databases">
        <title>Sequencing, de novo assembly and annotation of complete genome of a new Thraustochytrid species, strain FCC1311.</title>
        <authorList>
            <person name="Sedici K."/>
            <person name="Godart F."/>
            <person name="Aiese Cigliano R."/>
            <person name="Sanseverino W."/>
            <person name="Barakat M."/>
            <person name="Ortet P."/>
            <person name="Marechal E."/>
            <person name="Cagnac O."/>
            <person name="Amato A."/>
        </authorList>
    </citation>
    <scope>NUCLEOTIDE SEQUENCE [LARGE SCALE GENOMIC DNA]</scope>
</reference>
<evidence type="ECO:0008006" key="4">
    <source>
        <dbReference type="Google" id="ProtNLM"/>
    </source>
</evidence>
<evidence type="ECO:0000313" key="2">
    <source>
        <dbReference type="EMBL" id="GBG28956.1"/>
    </source>
</evidence>
<dbReference type="EMBL" id="BEYU01000051">
    <property type="protein sequence ID" value="GBG28956.1"/>
    <property type="molecule type" value="Genomic_DNA"/>
</dbReference>
<evidence type="ECO:0000256" key="1">
    <source>
        <dbReference type="SAM" id="SignalP"/>
    </source>
</evidence>
<sequence>MKAAVVATTVALALANAQSVQAQVPAYDSGSYFHGRCADVNAFWFSGYWTYMRGRTKQEALDACFETFGDGVEAFSWEPTYGSFTCYFTTDEFARLYALPTPTGWTSELVDQTTGPVVRGSEDLFGSTCYAFRLPSQCSARVLAVVDSTFATRYPTPAIEKAVDAFRGAAFAALKMPFSQDVNFGILGLERTALNWHVKLDSPTANVPGDLVAEIFSLFGDLNAGNRAYGTKFPPVFKGVADKLASSEVPSFMLLFTDGQILKPQNVNNYVRLKAEMIERLGSTAPRVICIRLFETENTPFLDAVCDSTYSVDDFPDADDYYYNYFYNSAYDQDRAVANALAQEMCGGNIVNGGVF</sequence>
<dbReference type="InParanoid" id="A0A2R5GDC3"/>
<feature type="signal peptide" evidence="1">
    <location>
        <begin position="1"/>
        <end position="22"/>
    </location>
</feature>
<keyword evidence="3" id="KW-1185">Reference proteome</keyword>
<dbReference type="Proteomes" id="UP000241890">
    <property type="component" value="Unassembled WGS sequence"/>
</dbReference>
<keyword evidence="1" id="KW-0732">Signal</keyword>
<proteinExistence type="predicted"/>
<gene>
    <name evidence="2" type="ORF">FCC1311_051772</name>
</gene>
<comment type="caution">
    <text evidence="2">The sequence shown here is derived from an EMBL/GenBank/DDBJ whole genome shotgun (WGS) entry which is preliminary data.</text>
</comment>
<evidence type="ECO:0000313" key="3">
    <source>
        <dbReference type="Proteomes" id="UP000241890"/>
    </source>
</evidence>
<feature type="chain" id="PRO_5015330341" description="VWFA domain-containing protein" evidence="1">
    <location>
        <begin position="23"/>
        <end position="356"/>
    </location>
</feature>
<accession>A0A2R5GDC3</accession>
<name>A0A2R5GDC3_9STRA</name>